<organism evidence="2">
    <name type="scientific">Tanacetum cinerariifolium</name>
    <name type="common">Dalmatian daisy</name>
    <name type="synonym">Chrysanthemum cinerariifolium</name>
    <dbReference type="NCBI Taxonomy" id="118510"/>
    <lineage>
        <taxon>Eukaryota</taxon>
        <taxon>Viridiplantae</taxon>
        <taxon>Streptophyta</taxon>
        <taxon>Embryophyta</taxon>
        <taxon>Tracheophyta</taxon>
        <taxon>Spermatophyta</taxon>
        <taxon>Magnoliopsida</taxon>
        <taxon>eudicotyledons</taxon>
        <taxon>Gunneridae</taxon>
        <taxon>Pentapetalae</taxon>
        <taxon>asterids</taxon>
        <taxon>campanulids</taxon>
        <taxon>Asterales</taxon>
        <taxon>Asteraceae</taxon>
        <taxon>Asteroideae</taxon>
        <taxon>Anthemideae</taxon>
        <taxon>Anthemidinae</taxon>
        <taxon>Tanacetum</taxon>
    </lineage>
</organism>
<dbReference type="EMBL" id="BKCJ010431182">
    <property type="protein sequence ID" value="GFA47884.1"/>
    <property type="molecule type" value="Genomic_DNA"/>
</dbReference>
<proteinExistence type="predicted"/>
<keyword evidence="1" id="KW-0812">Transmembrane</keyword>
<accession>A0A699JQH0</accession>
<comment type="caution">
    <text evidence="2">The sequence shown here is derived from an EMBL/GenBank/DDBJ whole genome shotgun (WGS) entry which is preliminary data.</text>
</comment>
<feature type="transmembrane region" description="Helical" evidence="1">
    <location>
        <begin position="53"/>
        <end position="74"/>
    </location>
</feature>
<sequence length="81" mass="9275">MAQPQRQVDVHQDELCPPKKCNALIDGNKKIDLDNPMCPNESKIMANPKSSTQIQLCYIIISTMELLGTVLAYFKRRWIKV</sequence>
<reference evidence="2" key="1">
    <citation type="journal article" date="2019" name="Sci. Rep.">
        <title>Draft genome of Tanacetum cinerariifolium, the natural source of mosquito coil.</title>
        <authorList>
            <person name="Yamashiro T."/>
            <person name="Shiraishi A."/>
            <person name="Satake H."/>
            <person name="Nakayama K."/>
        </authorList>
    </citation>
    <scope>NUCLEOTIDE SEQUENCE</scope>
</reference>
<dbReference type="AlphaFoldDB" id="A0A699JQH0"/>
<evidence type="ECO:0000313" key="2">
    <source>
        <dbReference type="EMBL" id="GFA47884.1"/>
    </source>
</evidence>
<name>A0A699JQH0_TANCI</name>
<keyword evidence="1" id="KW-0472">Membrane</keyword>
<gene>
    <name evidence="2" type="ORF">Tci_619856</name>
</gene>
<evidence type="ECO:0000256" key="1">
    <source>
        <dbReference type="SAM" id="Phobius"/>
    </source>
</evidence>
<keyword evidence="1" id="KW-1133">Transmembrane helix</keyword>
<protein>
    <submittedName>
        <fullName evidence="2">Uncharacterized protein</fullName>
    </submittedName>
</protein>